<proteinExistence type="predicted"/>
<organism evidence="2">
    <name type="scientific">Loa loa</name>
    <name type="common">Eye worm</name>
    <name type="synonym">Filaria loa</name>
    <dbReference type="NCBI Taxonomy" id="7209"/>
    <lineage>
        <taxon>Eukaryota</taxon>
        <taxon>Metazoa</taxon>
        <taxon>Ecdysozoa</taxon>
        <taxon>Nematoda</taxon>
        <taxon>Chromadorea</taxon>
        <taxon>Rhabditida</taxon>
        <taxon>Spirurina</taxon>
        <taxon>Spiruromorpha</taxon>
        <taxon>Filarioidea</taxon>
        <taxon>Onchocercidae</taxon>
        <taxon>Loa</taxon>
    </lineage>
</organism>
<dbReference type="AlphaFoldDB" id="A0A1S0TKL6"/>
<evidence type="ECO:0000256" key="1">
    <source>
        <dbReference type="SAM" id="Phobius"/>
    </source>
</evidence>
<reference evidence="2" key="1">
    <citation type="submission" date="2012-04" db="EMBL/GenBank/DDBJ databases">
        <title>The Genome Sequence of Loa loa.</title>
        <authorList>
            <consortium name="The Broad Institute Genome Sequencing Platform"/>
            <consortium name="Broad Institute Genome Sequencing Center for Infectious Disease"/>
            <person name="Nutman T.B."/>
            <person name="Fink D.L."/>
            <person name="Russ C."/>
            <person name="Young S."/>
            <person name="Zeng Q."/>
            <person name="Gargeya S."/>
            <person name="Alvarado L."/>
            <person name="Berlin A."/>
            <person name="Chapman S.B."/>
            <person name="Chen Z."/>
            <person name="Freedman E."/>
            <person name="Gellesch M."/>
            <person name="Goldberg J."/>
            <person name="Griggs A."/>
            <person name="Gujja S."/>
            <person name="Heilman E.R."/>
            <person name="Heiman D."/>
            <person name="Howarth C."/>
            <person name="Mehta T."/>
            <person name="Neiman D."/>
            <person name="Pearson M."/>
            <person name="Roberts A."/>
            <person name="Saif S."/>
            <person name="Shea T."/>
            <person name="Shenoy N."/>
            <person name="Sisk P."/>
            <person name="Stolte C."/>
            <person name="Sykes S."/>
            <person name="White J."/>
            <person name="Yandava C."/>
            <person name="Haas B."/>
            <person name="Henn M.R."/>
            <person name="Nusbaum C."/>
            <person name="Birren B."/>
        </authorList>
    </citation>
    <scope>NUCLEOTIDE SEQUENCE [LARGE SCALE GENOMIC DNA]</scope>
</reference>
<name>A0A1S0TKL6_LOALO</name>
<evidence type="ECO:0000313" key="2">
    <source>
        <dbReference type="EMBL" id="EFO15467.1"/>
    </source>
</evidence>
<dbReference type="KEGG" id="loa:LOAG_13043"/>
<sequence>MHYIAEGQVIEQWLIQIPFTCILLEIIGICIIRCILALLTIAKYKRKRYYCHQAPILDSSYFADAPSYVEKYLEDSVGKGNAIRKGTINSSVPGKIKFERQKC</sequence>
<accession>A0A1S0TKL6</accession>
<keyword evidence="1" id="KW-0812">Transmembrane</keyword>
<dbReference type="GeneID" id="9950512"/>
<keyword evidence="1" id="KW-0472">Membrane</keyword>
<dbReference type="RefSeq" id="XP_003148601.1">
    <property type="nucleotide sequence ID" value="XM_003148553.1"/>
</dbReference>
<dbReference type="OMA" id="IAICVVR"/>
<dbReference type="CTD" id="9950512"/>
<dbReference type="InParanoid" id="A0A1S0TKL6"/>
<protein>
    <submittedName>
        <fullName evidence="2">Uncharacterized protein</fullName>
    </submittedName>
</protein>
<gene>
    <name evidence="2" type="ORF">LOAG_13043</name>
</gene>
<feature type="transmembrane region" description="Helical" evidence="1">
    <location>
        <begin position="13"/>
        <end position="39"/>
    </location>
</feature>
<keyword evidence="1" id="KW-1133">Transmembrane helix</keyword>
<dbReference type="EMBL" id="JH712104">
    <property type="protein sequence ID" value="EFO15467.1"/>
    <property type="molecule type" value="Genomic_DNA"/>
</dbReference>
<dbReference type="OrthoDB" id="5856780at2759"/>